<feature type="binding site" evidence="2">
    <location>
        <position position="92"/>
    </location>
    <ligand>
        <name>Fe cation</name>
        <dbReference type="ChEBI" id="CHEBI:24875"/>
    </ligand>
</feature>
<dbReference type="AlphaFoldDB" id="C8WZ42"/>
<proteinExistence type="inferred from homology"/>
<accession>C8WZ42</accession>
<name>C8WZ42_DESRD</name>
<dbReference type="STRING" id="485915.Dret_0015"/>
<dbReference type="EC" id="3.5.1.88" evidence="2"/>
<dbReference type="Proteomes" id="UP000001052">
    <property type="component" value="Chromosome"/>
</dbReference>
<dbReference type="KEGG" id="drt:Dret_0015"/>
<feature type="binding site" evidence="2">
    <location>
        <position position="138"/>
    </location>
    <ligand>
        <name>Fe cation</name>
        <dbReference type="ChEBI" id="CHEBI:24875"/>
    </ligand>
</feature>
<dbReference type="EMBL" id="CP001734">
    <property type="protein sequence ID" value="ACV67317.1"/>
    <property type="molecule type" value="Genomic_DNA"/>
</dbReference>
<dbReference type="GO" id="GO:0042586">
    <property type="term" value="F:peptide deformylase activity"/>
    <property type="evidence" value="ECO:0007669"/>
    <property type="project" value="UniProtKB-UniRule"/>
</dbReference>
<keyword evidence="2 3" id="KW-0378">Hydrolase</keyword>
<reference evidence="4" key="1">
    <citation type="submission" date="2009-09" db="EMBL/GenBank/DDBJ databases">
        <title>The complete chromosome of Desulfohalobium retbaense DSM 5692.</title>
        <authorList>
            <consortium name="US DOE Joint Genome Institute (JGI-PGF)"/>
            <person name="Lucas S."/>
            <person name="Copeland A."/>
            <person name="Lapidus A."/>
            <person name="Glavina del Rio T."/>
            <person name="Dalin E."/>
            <person name="Tice H."/>
            <person name="Bruce D."/>
            <person name="Goodwin L."/>
            <person name="Pitluck S."/>
            <person name="Kyrpides N."/>
            <person name="Mavromatis K."/>
            <person name="Ivanova N."/>
            <person name="Mikhailova N."/>
            <person name="Munk A.C."/>
            <person name="Brettin T."/>
            <person name="Detter J.C."/>
            <person name="Han C."/>
            <person name="Tapia R."/>
            <person name="Larimer F."/>
            <person name="Land M."/>
            <person name="Hauser L."/>
            <person name="Markowitz V."/>
            <person name="Cheng J.-F."/>
            <person name="Hugenholtz P."/>
            <person name="Woyke T."/>
            <person name="Wu D."/>
            <person name="Spring S."/>
            <person name="Klenk H.-P."/>
            <person name="Eisen J.A."/>
        </authorList>
    </citation>
    <scope>NUCLEOTIDE SEQUENCE [LARGE SCALE GENOMIC DNA]</scope>
    <source>
        <strain evidence="4">DSM 5692</strain>
    </source>
</reference>
<comment type="similarity">
    <text evidence="1 2">Belongs to the polypeptide deformylase family.</text>
</comment>
<reference evidence="3 4" key="2">
    <citation type="journal article" date="2010" name="Stand. Genomic Sci.">
        <title>Complete genome sequence of Desulfohalobium retbaense type strain (HR(100)).</title>
        <authorList>
            <person name="Spring S."/>
            <person name="Nolan M."/>
            <person name="Lapidus A."/>
            <person name="Glavina Del Rio T."/>
            <person name="Copeland A."/>
            <person name="Tice H."/>
            <person name="Cheng J.F."/>
            <person name="Lucas S."/>
            <person name="Land M."/>
            <person name="Chen F."/>
            <person name="Bruce D."/>
            <person name="Goodwin L."/>
            <person name="Pitluck S."/>
            <person name="Ivanova N."/>
            <person name="Mavromatis K."/>
            <person name="Mikhailova N."/>
            <person name="Pati A."/>
            <person name="Chen A."/>
            <person name="Palaniappan K."/>
            <person name="Hauser L."/>
            <person name="Chang Y.J."/>
            <person name="Jeffries C.D."/>
            <person name="Munk C."/>
            <person name="Kiss H."/>
            <person name="Chain P."/>
            <person name="Han C."/>
            <person name="Brettin T."/>
            <person name="Detter J.C."/>
            <person name="Schuler E."/>
            <person name="Goker M."/>
            <person name="Rohde M."/>
            <person name="Bristow J."/>
            <person name="Eisen J.A."/>
            <person name="Markowitz V."/>
            <person name="Hugenholtz P."/>
            <person name="Kyrpides N.C."/>
            <person name="Klenk H.P."/>
        </authorList>
    </citation>
    <scope>NUCLEOTIDE SEQUENCE [LARGE SCALE GENOMIC DNA]</scope>
    <source>
        <strain evidence="3 4">DSM 5692</strain>
    </source>
</reference>
<gene>
    <name evidence="2" type="primary">def</name>
    <name evidence="3" type="ordered locus">Dret_0015</name>
</gene>
<evidence type="ECO:0000313" key="4">
    <source>
        <dbReference type="Proteomes" id="UP000001052"/>
    </source>
</evidence>
<evidence type="ECO:0000256" key="1">
    <source>
        <dbReference type="ARBA" id="ARBA00010759"/>
    </source>
</evidence>
<comment type="function">
    <text evidence="2">Removes the formyl group from the N-terminal Met of newly synthesized proteins. Requires at least a dipeptide for an efficient rate of reaction. N-terminal L-methionine is a prerequisite for activity but the enzyme has broad specificity at other positions.</text>
</comment>
<dbReference type="HOGENOM" id="CLU_061901_2_1_7"/>
<dbReference type="Gene3D" id="3.90.45.10">
    <property type="entry name" value="Peptide deformylase"/>
    <property type="match status" value="1"/>
</dbReference>
<dbReference type="InterPro" id="IPR036821">
    <property type="entry name" value="Peptide_deformylase_sf"/>
</dbReference>
<dbReference type="PANTHER" id="PTHR10458">
    <property type="entry name" value="PEPTIDE DEFORMYLASE"/>
    <property type="match status" value="1"/>
</dbReference>
<dbReference type="NCBIfam" id="NF001159">
    <property type="entry name" value="PRK00150.1-3"/>
    <property type="match status" value="1"/>
</dbReference>
<protein>
    <recommendedName>
        <fullName evidence="2">Peptide deformylase</fullName>
        <shortName evidence="2">PDF</shortName>
        <ecNumber evidence="2">3.5.1.88</ecNumber>
    </recommendedName>
    <alternativeName>
        <fullName evidence="2">Polypeptide deformylase</fullName>
    </alternativeName>
</protein>
<dbReference type="Pfam" id="PF01327">
    <property type="entry name" value="Pep_deformylase"/>
    <property type="match status" value="1"/>
</dbReference>
<dbReference type="CDD" id="cd00487">
    <property type="entry name" value="Pep_deformylase"/>
    <property type="match status" value="1"/>
</dbReference>
<keyword evidence="2" id="KW-0479">Metal-binding</keyword>
<dbReference type="PIRSF" id="PIRSF004749">
    <property type="entry name" value="Pep_def"/>
    <property type="match status" value="1"/>
</dbReference>
<organism evidence="3 4">
    <name type="scientific">Desulfohalobium retbaense (strain ATCC 49708 / DSM 5692 / JCM 16813 / HR100)</name>
    <dbReference type="NCBI Taxonomy" id="485915"/>
    <lineage>
        <taxon>Bacteria</taxon>
        <taxon>Pseudomonadati</taxon>
        <taxon>Thermodesulfobacteriota</taxon>
        <taxon>Desulfovibrionia</taxon>
        <taxon>Desulfovibrionales</taxon>
        <taxon>Desulfohalobiaceae</taxon>
        <taxon>Desulfohalobium</taxon>
    </lineage>
</organism>
<dbReference type="HAMAP" id="MF_00163">
    <property type="entry name" value="Pep_deformylase"/>
    <property type="match status" value="1"/>
</dbReference>
<feature type="active site" evidence="2">
    <location>
        <position position="135"/>
    </location>
</feature>
<dbReference type="GO" id="GO:0046872">
    <property type="term" value="F:metal ion binding"/>
    <property type="evidence" value="ECO:0007669"/>
    <property type="project" value="UniProtKB-KW"/>
</dbReference>
<dbReference type="PANTHER" id="PTHR10458:SF22">
    <property type="entry name" value="PEPTIDE DEFORMYLASE"/>
    <property type="match status" value="1"/>
</dbReference>
<feature type="binding site" evidence="2">
    <location>
        <position position="134"/>
    </location>
    <ligand>
        <name>Fe cation</name>
        <dbReference type="ChEBI" id="CHEBI:24875"/>
    </ligand>
</feature>
<keyword evidence="2" id="KW-0408">Iron</keyword>
<comment type="catalytic activity">
    <reaction evidence="2">
        <text>N-terminal N-formyl-L-methionyl-[peptide] + H2O = N-terminal L-methionyl-[peptide] + formate</text>
        <dbReference type="Rhea" id="RHEA:24420"/>
        <dbReference type="Rhea" id="RHEA-COMP:10639"/>
        <dbReference type="Rhea" id="RHEA-COMP:10640"/>
        <dbReference type="ChEBI" id="CHEBI:15377"/>
        <dbReference type="ChEBI" id="CHEBI:15740"/>
        <dbReference type="ChEBI" id="CHEBI:49298"/>
        <dbReference type="ChEBI" id="CHEBI:64731"/>
        <dbReference type="EC" id="3.5.1.88"/>
    </reaction>
</comment>
<dbReference type="PRINTS" id="PR01576">
    <property type="entry name" value="PDEFORMYLASE"/>
</dbReference>
<dbReference type="SUPFAM" id="SSF56420">
    <property type="entry name" value="Peptide deformylase"/>
    <property type="match status" value="1"/>
</dbReference>
<keyword evidence="2" id="KW-0648">Protein biosynthesis</keyword>
<evidence type="ECO:0000256" key="2">
    <source>
        <dbReference type="HAMAP-Rule" id="MF_00163"/>
    </source>
</evidence>
<sequence>MTLSICTYPDPVLARRAEPVAEISEEVRQLASDMVETMYANQGIGLAAPQVGKSWRLITVDISGPENQTELVTLVNPEIQWRDGETETEEGCLSVPEFRSKVQRAAKVRVTGQDLDGNAVDMEADGLLAVCLQHEIDHLEGTIILDHVSRLKRSMYTKKVSKWQKQD</sequence>
<comment type="cofactor">
    <cofactor evidence="2">
        <name>Fe(2+)</name>
        <dbReference type="ChEBI" id="CHEBI:29033"/>
    </cofactor>
    <text evidence="2">Binds 1 Fe(2+) ion.</text>
</comment>
<dbReference type="RefSeq" id="WP_012813866.1">
    <property type="nucleotide sequence ID" value="NC_013223.1"/>
</dbReference>
<evidence type="ECO:0000313" key="3">
    <source>
        <dbReference type="EMBL" id="ACV67317.1"/>
    </source>
</evidence>
<dbReference type="InterPro" id="IPR023635">
    <property type="entry name" value="Peptide_deformylase"/>
</dbReference>
<dbReference type="NCBIfam" id="TIGR00079">
    <property type="entry name" value="pept_deformyl"/>
    <property type="match status" value="1"/>
</dbReference>
<dbReference type="OrthoDB" id="9804313at2"/>
<dbReference type="eggNOG" id="COG0242">
    <property type="taxonomic scope" value="Bacteria"/>
</dbReference>
<dbReference type="GO" id="GO:0006412">
    <property type="term" value="P:translation"/>
    <property type="evidence" value="ECO:0007669"/>
    <property type="project" value="UniProtKB-UniRule"/>
</dbReference>
<keyword evidence="4" id="KW-1185">Reference proteome</keyword>